<dbReference type="NCBIfam" id="TIGR01444">
    <property type="entry name" value="fkbM_fam"/>
    <property type="match status" value="1"/>
</dbReference>
<dbReference type="EMBL" id="GBEZ01016368">
    <property type="protein sequence ID" value="JAC69875.1"/>
    <property type="molecule type" value="Transcribed_RNA"/>
</dbReference>
<dbReference type="GO" id="GO:0005794">
    <property type="term" value="C:Golgi apparatus"/>
    <property type="evidence" value="ECO:0007669"/>
    <property type="project" value="TreeGrafter"/>
</dbReference>
<dbReference type="GO" id="GO:0005789">
    <property type="term" value="C:endoplasmic reticulum membrane"/>
    <property type="evidence" value="ECO:0007669"/>
    <property type="project" value="TreeGrafter"/>
</dbReference>
<dbReference type="Pfam" id="PF05050">
    <property type="entry name" value="Methyltransf_21"/>
    <property type="match status" value="1"/>
</dbReference>
<protein>
    <recommendedName>
        <fullName evidence="2">Methyltransferase FkbM domain-containing protein</fullName>
    </recommendedName>
</protein>
<dbReference type="GO" id="GO:0005886">
    <property type="term" value="C:plasma membrane"/>
    <property type="evidence" value="ECO:0007669"/>
    <property type="project" value="TreeGrafter"/>
</dbReference>
<reference evidence="3" key="1">
    <citation type="submission" date="2014-05" db="EMBL/GenBank/DDBJ databases">
        <title>The transcriptome of the halophilic microalga Tetraselmis sp. GSL018 isolated from the Great Salt Lake, Utah.</title>
        <authorList>
            <person name="Jinkerson R.E."/>
            <person name="D'Adamo S."/>
            <person name="Posewitz M.C."/>
        </authorList>
    </citation>
    <scope>NUCLEOTIDE SEQUENCE</scope>
    <source>
        <strain evidence="3">GSL018</strain>
    </source>
</reference>
<evidence type="ECO:0000256" key="1">
    <source>
        <dbReference type="SAM" id="SignalP"/>
    </source>
</evidence>
<dbReference type="GO" id="GO:0031902">
    <property type="term" value="C:late endosome membrane"/>
    <property type="evidence" value="ECO:0007669"/>
    <property type="project" value="TreeGrafter"/>
</dbReference>
<dbReference type="GO" id="GO:0016197">
    <property type="term" value="P:endosomal transport"/>
    <property type="evidence" value="ECO:0007669"/>
    <property type="project" value="TreeGrafter"/>
</dbReference>
<dbReference type="InterPro" id="IPR053202">
    <property type="entry name" value="EGF_Rcpt_Signaling_Reg"/>
</dbReference>
<evidence type="ECO:0000313" key="4">
    <source>
        <dbReference type="EMBL" id="JAC75296.1"/>
    </source>
</evidence>
<dbReference type="GO" id="GO:0006888">
    <property type="term" value="P:endoplasmic reticulum to Golgi vesicle-mediated transport"/>
    <property type="evidence" value="ECO:0007669"/>
    <property type="project" value="TreeGrafter"/>
</dbReference>
<evidence type="ECO:0000259" key="2">
    <source>
        <dbReference type="Pfam" id="PF05050"/>
    </source>
</evidence>
<sequence>MEFWGHCYILALLFASVVKGEHQFLNCRISMSDCSKNVTVLDRKCSETVNFTQFASVAKSQSKEDRFLWSNVFSKTCNGAYMEMGALDGMKFSNTYAFSKALNWTGVLIEPSPSSFRRLQKNRPESTNINAAVCERERSVRFVGRGTEVDGIWEFMAPSFRKQFHKRLLRGRRSSNTIQCKPLTSLVDTSNNPYFDFFSLDVEGAELQVLRSIDFSKIGFGVVFFEADGRNAAKEKEATKILKEAGYKFCGHRSRSMWFLNRDIACMYEIFNQS</sequence>
<dbReference type="InterPro" id="IPR006342">
    <property type="entry name" value="FkbM_mtfrase"/>
</dbReference>
<organism evidence="3">
    <name type="scientific">Tetraselmis sp. GSL018</name>
    <dbReference type="NCBI Taxonomy" id="582737"/>
    <lineage>
        <taxon>Eukaryota</taxon>
        <taxon>Viridiplantae</taxon>
        <taxon>Chlorophyta</taxon>
        <taxon>core chlorophytes</taxon>
        <taxon>Chlorodendrophyceae</taxon>
        <taxon>Chlorodendrales</taxon>
        <taxon>Chlorodendraceae</taxon>
        <taxon>Tetraselmis</taxon>
    </lineage>
</organism>
<dbReference type="AlphaFoldDB" id="A0A061RGR1"/>
<feature type="domain" description="Methyltransferase FkbM" evidence="2">
    <location>
        <begin position="84"/>
        <end position="249"/>
    </location>
</feature>
<evidence type="ECO:0000313" key="3">
    <source>
        <dbReference type="EMBL" id="JAC69875.1"/>
    </source>
</evidence>
<name>A0A061RGR1_9CHLO</name>
<dbReference type="PANTHER" id="PTHR34009:SF3">
    <property type="entry name" value="METHYLTRANSFERASE FKBM DOMAIN-CONTAINING PROTEIN"/>
    <property type="match status" value="1"/>
</dbReference>
<dbReference type="PANTHER" id="PTHR34009">
    <property type="entry name" value="PROTEIN STAR"/>
    <property type="match status" value="1"/>
</dbReference>
<accession>A0A061RGR1</accession>
<feature type="chain" id="PRO_5007370661" description="Methyltransferase FkbM domain-containing protein" evidence="1">
    <location>
        <begin position="21"/>
        <end position="274"/>
    </location>
</feature>
<dbReference type="EMBL" id="GBEZ01010372">
    <property type="protein sequence ID" value="JAC75296.1"/>
    <property type="molecule type" value="Transcribed_RNA"/>
</dbReference>
<dbReference type="InterPro" id="IPR029063">
    <property type="entry name" value="SAM-dependent_MTases_sf"/>
</dbReference>
<keyword evidence="1" id="KW-0732">Signal</keyword>
<feature type="signal peptide" evidence="1">
    <location>
        <begin position="1"/>
        <end position="20"/>
    </location>
</feature>
<gene>
    <name evidence="4" type="ORF">TSPGSL018_23501</name>
    <name evidence="3" type="ORF">TSPGSL018_5352</name>
</gene>
<proteinExistence type="predicted"/>
<dbReference type="SUPFAM" id="SSF53335">
    <property type="entry name" value="S-adenosyl-L-methionine-dependent methyltransferases"/>
    <property type="match status" value="1"/>
</dbReference>
<dbReference type="Gene3D" id="3.40.50.150">
    <property type="entry name" value="Vaccinia Virus protein VP39"/>
    <property type="match status" value="1"/>
</dbReference>